<dbReference type="InterPro" id="IPR004046">
    <property type="entry name" value="GST_C"/>
</dbReference>
<keyword evidence="10" id="KW-0689">Ribosomal protein</keyword>
<keyword evidence="4 7" id="KW-0067">ATP-binding</keyword>
<comment type="caution">
    <text evidence="10">The sequence shown here is derived from an EMBL/GenBank/DDBJ whole genome shotgun (WGS) entry which is preliminary data.</text>
</comment>
<evidence type="ECO:0000313" key="10">
    <source>
        <dbReference type="EMBL" id="KRX03306.1"/>
    </source>
</evidence>
<feature type="region of interest" description="Disordered" evidence="8">
    <location>
        <begin position="587"/>
        <end position="614"/>
    </location>
</feature>
<dbReference type="Pfam" id="PF00749">
    <property type="entry name" value="tRNA-synt_1c"/>
    <property type="match status" value="2"/>
</dbReference>
<keyword evidence="5 7" id="KW-0648">Protein biosynthesis</keyword>
<dbReference type="AlphaFoldDB" id="A0A0V0QMA6"/>
<dbReference type="Pfam" id="PF03950">
    <property type="entry name" value="tRNA-synt_1c_C"/>
    <property type="match status" value="1"/>
</dbReference>
<dbReference type="GO" id="GO:0005829">
    <property type="term" value="C:cytosol"/>
    <property type="evidence" value="ECO:0007669"/>
    <property type="project" value="TreeGrafter"/>
</dbReference>
<dbReference type="PRINTS" id="PR00987">
    <property type="entry name" value="TRNASYNTHGLU"/>
</dbReference>
<feature type="compositionally biased region" description="Basic and acidic residues" evidence="8">
    <location>
        <begin position="587"/>
        <end position="603"/>
    </location>
</feature>
<keyword evidence="10" id="KW-0687">Ribonucleoprotein</keyword>
<keyword evidence="6 7" id="KW-0030">Aminoacyl-tRNA synthetase</keyword>
<keyword evidence="3 7" id="KW-0547">Nucleotide-binding</keyword>
<reference evidence="10 11" key="1">
    <citation type="journal article" date="2015" name="Sci. Rep.">
        <title>Genome of the facultative scuticociliatosis pathogen Pseudocohnilembus persalinus provides insight into its virulence through horizontal gene transfer.</title>
        <authorList>
            <person name="Xiong J."/>
            <person name="Wang G."/>
            <person name="Cheng J."/>
            <person name="Tian M."/>
            <person name="Pan X."/>
            <person name="Warren A."/>
            <person name="Jiang C."/>
            <person name="Yuan D."/>
            <person name="Miao W."/>
        </authorList>
    </citation>
    <scope>NUCLEOTIDE SEQUENCE [LARGE SCALE GENOMIC DNA]</scope>
    <source>
        <strain evidence="10">36N120E</strain>
    </source>
</reference>
<dbReference type="InterPro" id="IPR020058">
    <property type="entry name" value="Glu/Gln-tRNA-synth_Ib_cat-dom"/>
</dbReference>
<evidence type="ECO:0000256" key="7">
    <source>
        <dbReference type="RuleBase" id="RU363037"/>
    </source>
</evidence>
<evidence type="ECO:0000259" key="9">
    <source>
        <dbReference type="PROSITE" id="PS50405"/>
    </source>
</evidence>
<evidence type="ECO:0000256" key="6">
    <source>
        <dbReference type="ARBA" id="ARBA00023146"/>
    </source>
</evidence>
<dbReference type="PROSITE" id="PS00178">
    <property type="entry name" value="AA_TRNA_LIGASE_I"/>
    <property type="match status" value="1"/>
</dbReference>
<dbReference type="InterPro" id="IPR050132">
    <property type="entry name" value="Gln/Glu-tRNA_Ligase"/>
</dbReference>
<accession>A0A0V0QMA6</accession>
<dbReference type="Pfam" id="PF20974">
    <property type="entry name" value="tRNA-synt_1c_C2"/>
    <property type="match status" value="1"/>
</dbReference>
<evidence type="ECO:0000256" key="8">
    <source>
        <dbReference type="SAM" id="MobiDB-lite"/>
    </source>
</evidence>
<dbReference type="PANTHER" id="PTHR43097:SF5">
    <property type="entry name" value="GLUTAMATE--TRNA LIGASE"/>
    <property type="match status" value="1"/>
</dbReference>
<dbReference type="FunCoup" id="A0A0V0QMA6">
    <property type="interactions" value="313"/>
</dbReference>
<dbReference type="InterPro" id="IPR020056">
    <property type="entry name" value="Rbsml_bL25/Gln-tRNA_synth_N"/>
</dbReference>
<dbReference type="Gene3D" id="2.40.240.10">
    <property type="entry name" value="Ribosomal Protein L25, Chain P"/>
    <property type="match status" value="1"/>
</dbReference>
<keyword evidence="2 7" id="KW-0436">Ligase</keyword>
<proteinExistence type="inferred from homology"/>
<comment type="similarity">
    <text evidence="7">Belongs to the class-I aminoacyl-tRNA synthetase family.</text>
</comment>
<dbReference type="OMA" id="CPVVDSH"/>
<dbReference type="FunFam" id="3.40.50.620:FF:000037">
    <property type="entry name" value="Glutamine--tRNA ligase cytoplasmic"/>
    <property type="match status" value="1"/>
</dbReference>
<dbReference type="InterPro" id="IPR020059">
    <property type="entry name" value="Glu/Gln-tRNA-synth_Ib_codon-bd"/>
</dbReference>
<evidence type="ECO:0000256" key="1">
    <source>
        <dbReference type="ARBA" id="ARBA00022490"/>
    </source>
</evidence>
<dbReference type="OrthoDB" id="10250478at2759"/>
<dbReference type="GO" id="GO:0005840">
    <property type="term" value="C:ribosome"/>
    <property type="evidence" value="ECO:0007669"/>
    <property type="project" value="UniProtKB-KW"/>
</dbReference>
<dbReference type="Gene3D" id="3.40.50.620">
    <property type="entry name" value="HUPs"/>
    <property type="match status" value="1"/>
</dbReference>
<dbReference type="InterPro" id="IPR036282">
    <property type="entry name" value="Glutathione-S-Trfase_C_sf"/>
</dbReference>
<dbReference type="Gene3D" id="1.20.1050.10">
    <property type="match status" value="1"/>
</dbReference>
<dbReference type="EMBL" id="LDAU01000136">
    <property type="protein sequence ID" value="KRX03306.1"/>
    <property type="molecule type" value="Genomic_DNA"/>
</dbReference>
<dbReference type="Proteomes" id="UP000054937">
    <property type="component" value="Unassembled WGS sequence"/>
</dbReference>
<dbReference type="InterPro" id="IPR010987">
    <property type="entry name" value="Glutathione-S-Trfase_C-like"/>
</dbReference>
<dbReference type="SUPFAM" id="SSF50715">
    <property type="entry name" value="Ribosomal protein L25-like"/>
    <property type="match status" value="1"/>
</dbReference>
<keyword evidence="1" id="KW-0963">Cytoplasm</keyword>
<keyword evidence="11" id="KW-1185">Reference proteome</keyword>
<dbReference type="GO" id="GO:0017102">
    <property type="term" value="C:methionyl glutamyl tRNA synthetase complex"/>
    <property type="evidence" value="ECO:0007669"/>
    <property type="project" value="TreeGrafter"/>
</dbReference>
<gene>
    <name evidence="10" type="ORF">PPERSA_08360</name>
</gene>
<evidence type="ECO:0000313" key="11">
    <source>
        <dbReference type="Proteomes" id="UP000054937"/>
    </source>
</evidence>
<dbReference type="GO" id="GO:0006424">
    <property type="term" value="P:glutamyl-tRNA aminoacylation"/>
    <property type="evidence" value="ECO:0007669"/>
    <property type="project" value="TreeGrafter"/>
</dbReference>
<dbReference type="InParanoid" id="A0A0V0QMA6"/>
<dbReference type="Pfam" id="PF00043">
    <property type="entry name" value="GST_C"/>
    <property type="match status" value="1"/>
</dbReference>
<dbReference type="SUPFAM" id="SSF47616">
    <property type="entry name" value="GST C-terminal domain-like"/>
    <property type="match status" value="1"/>
</dbReference>
<dbReference type="SUPFAM" id="SSF52374">
    <property type="entry name" value="Nucleotidylyl transferase"/>
    <property type="match status" value="1"/>
</dbReference>
<organism evidence="10 11">
    <name type="scientific">Pseudocohnilembus persalinus</name>
    <name type="common">Ciliate</name>
    <dbReference type="NCBI Taxonomy" id="266149"/>
    <lineage>
        <taxon>Eukaryota</taxon>
        <taxon>Sar</taxon>
        <taxon>Alveolata</taxon>
        <taxon>Ciliophora</taxon>
        <taxon>Intramacronucleata</taxon>
        <taxon>Oligohymenophorea</taxon>
        <taxon>Scuticociliatia</taxon>
        <taxon>Philasterida</taxon>
        <taxon>Pseudocohnilembidae</taxon>
        <taxon>Pseudocohnilembus</taxon>
    </lineage>
</organism>
<name>A0A0V0QMA6_PSEPJ</name>
<evidence type="ECO:0000256" key="2">
    <source>
        <dbReference type="ARBA" id="ARBA00022598"/>
    </source>
</evidence>
<dbReference type="PANTHER" id="PTHR43097">
    <property type="entry name" value="GLUTAMINE-TRNA LIGASE"/>
    <property type="match status" value="1"/>
</dbReference>
<protein>
    <submittedName>
        <fullName evidence="10">Ribosomal protein L25/Gln-tRNA synthetase, anti-codon-binding domain</fullName>
    </submittedName>
</protein>
<evidence type="ECO:0000256" key="3">
    <source>
        <dbReference type="ARBA" id="ARBA00022741"/>
    </source>
</evidence>
<dbReference type="InterPro" id="IPR000924">
    <property type="entry name" value="Glu/Gln-tRNA-synth"/>
</dbReference>
<dbReference type="InterPro" id="IPR014729">
    <property type="entry name" value="Rossmann-like_a/b/a_fold"/>
</dbReference>
<dbReference type="GO" id="GO:0004818">
    <property type="term" value="F:glutamate-tRNA ligase activity"/>
    <property type="evidence" value="ECO:0007669"/>
    <property type="project" value="TreeGrafter"/>
</dbReference>
<evidence type="ECO:0000256" key="4">
    <source>
        <dbReference type="ARBA" id="ARBA00022840"/>
    </source>
</evidence>
<dbReference type="InterPro" id="IPR011035">
    <property type="entry name" value="Ribosomal_bL25/Gln-tRNA_synth"/>
</dbReference>
<evidence type="ECO:0000256" key="5">
    <source>
        <dbReference type="ARBA" id="ARBA00022917"/>
    </source>
</evidence>
<dbReference type="PROSITE" id="PS50405">
    <property type="entry name" value="GST_CTER"/>
    <property type="match status" value="1"/>
</dbReference>
<sequence>MQVRSNFDIQAQYKKYKGVLKKAEQGKVVTRFAPEPSGYLHLGHVKAALITYHYAKIYDGKMILRFDDTNPSKEKQEYVDSIQEDLTRLGITWSNISYTSDYFAYFEQKAEELIKQGLAYCDNTPVEEMRAQRDTGIESECRGQSVEENLRIWNCMKKAINPEVLKKKIEDAKKPKKYESKSGKQKEQQLKEEDLTNYAAYCLRAKISMDNKNKCMRDPVLYRCNFTPHHRQGTKYVIYPTYDFACPLLDSYEGVTHAMRSMEYTDRVAQYEWVIKKCQVKSVNIFEFSRLNFVNIILSKRHLTWFVDTGRTEGWDDARMPTVRGILRRGLRVETLTEFMLGQGPSRKPSLMEWDKIWSDNKKVIDPICPRFVSVRKDRACKLTILNGPEKLIYNTAPLNGIKNAVPELKKLRPVAVSKNMLLDFDDASHVKEGEKVTLVKFGNVVIKSIKEVGDHLELTAEHLPEDNDFKSTQKFTWLSADADLVTVNLIELNHLIQVPQMEEGMKLEEIVNEQTKYSNEFYAESLIRNLQVDDVLQFERRGYYRVDKVKLTRTGDKVVDMIYTPDGRTKAMTSYQTTAVKAEDLTKGSGAGKDKKAKKEQQKQNQSGKQTKSDLTITAVSGHIESTLLQIVVEMTGAHVEWNLVSSSQVQAQIKQLKVTALPVLQTSEGIISTVRGVIYYLVASSNKLYGTNDAEKAQIDQWASFVSSDLNQALLPLNQSLWGHQELSQEKFQEQLKAATPLLQFLNTNLNGKKFLVGKQISFADILLYTKLVYGFRTYFSTEFRKENQYLTSWFNNFSDNKTIIKYLRKNIYPAQSWN</sequence>
<dbReference type="InterPro" id="IPR001412">
    <property type="entry name" value="aa-tRNA-synth_I_CS"/>
</dbReference>
<dbReference type="InterPro" id="IPR049437">
    <property type="entry name" value="tRNA-synt_1c_C2"/>
</dbReference>
<dbReference type="GO" id="GO:0005524">
    <property type="term" value="F:ATP binding"/>
    <property type="evidence" value="ECO:0007669"/>
    <property type="project" value="UniProtKB-KW"/>
</dbReference>
<feature type="domain" description="GST C-terminal" evidence="9">
    <location>
        <begin position="694"/>
        <end position="820"/>
    </location>
</feature>